<feature type="region of interest" description="Disordered" evidence="1">
    <location>
        <begin position="1"/>
        <end position="52"/>
    </location>
</feature>
<evidence type="ECO:0000256" key="1">
    <source>
        <dbReference type="SAM" id="MobiDB-lite"/>
    </source>
</evidence>
<protein>
    <submittedName>
        <fullName evidence="2">Uncharacterized protein</fullName>
    </submittedName>
</protein>
<dbReference type="HOGENOM" id="CLU_1790090_0_0_1"/>
<organism evidence="2 3">
    <name type="scientific">Oryza rufipogon</name>
    <name type="common">Brownbeard rice</name>
    <name type="synonym">Asian wild rice</name>
    <dbReference type="NCBI Taxonomy" id="4529"/>
    <lineage>
        <taxon>Eukaryota</taxon>
        <taxon>Viridiplantae</taxon>
        <taxon>Streptophyta</taxon>
        <taxon>Embryophyta</taxon>
        <taxon>Tracheophyta</taxon>
        <taxon>Spermatophyta</taxon>
        <taxon>Magnoliopsida</taxon>
        <taxon>Liliopsida</taxon>
        <taxon>Poales</taxon>
        <taxon>Poaceae</taxon>
        <taxon>BOP clade</taxon>
        <taxon>Oryzoideae</taxon>
        <taxon>Oryzeae</taxon>
        <taxon>Oryzinae</taxon>
        <taxon>Oryza</taxon>
    </lineage>
</organism>
<evidence type="ECO:0000313" key="3">
    <source>
        <dbReference type="Proteomes" id="UP000008022"/>
    </source>
</evidence>
<reference evidence="2" key="2">
    <citation type="submission" date="2015-06" db="UniProtKB">
        <authorList>
            <consortium name="EnsemblPlants"/>
        </authorList>
    </citation>
    <scope>IDENTIFICATION</scope>
</reference>
<name>A0A0E0PI87_ORYRU</name>
<feature type="compositionally biased region" description="Basic and acidic residues" evidence="1">
    <location>
        <begin position="11"/>
        <end position="21"/>
    </location>
</feature>
<feature type="compositionally biased region" description="Gly residues" evidence="1">
    <location>
        <begin position="23"/>
        <end position="34"/>
    </location>
</feature>
<sequence length="145" mass="15263">MDGIRQPAVGGEKKGDQRVRVMEGGGEQAGGAAVGGAAAAPDGGMREEEPAQVDARKWRRAQPSSVPYMALPLHVQGEPREAAVASATFGKWTNASWRKKLMDVDGEVDNARASATCGHGLLRRREVEDAAPPLLSDAPCFVTGK</sequence>
<proteinExistence type="predicted"/>
<dbReference type="EnsemblPlants" id="ORUFI05G05480.1">
    <property type="protein sequence ID" value="ORUFI05G05480.1"/>
    <property type="gene ID" value="ORUFI05G05480"/>
</dbReference>
<dbReference type="AlphaFoldDB" id="A0A0E0PI87"/>
<dbReference type="Gramene" id="ORUFI05G05480.1">
    <property type="protein sequence ID" value="ORUFI05G05480.1"/>
    <property type="gene ID" value="ORUFI05G05480"/>
</dbReference>
<accession>A0A0E0PI87</accession>
<evidence type="ECO:0000313" key="2">
    <source>
        <dbReference type="EnsemblPlants" id="ORUFI05G05480.1"/>
    </source>
</evidence>
<dbReference type="Proteomes" id="UP000008022">
    <property type="component" value="Unassembled WGS sequence"/>
</dbReference>
<keyword evidence="3" id="KW-1185">Reference proteome</keyword>
<reference evidence="3" key="1">
    <citation type="submission" date="2013-06" db="EMBL/GenBank/DDBJ databases">
        <authorList>
            <person name="Zhao Q."/>
        </authorList>
    </citation>
    <scope>NUCLEOTIDE SEQUENCE</scope>
    <source>
        <strain evidence="3">cv. W1943</strain>
    </source>
</reference>